<dbReference type="EMBL" id="FOVI01000057">
    <property type="protein sequence ID" value="SFO40950.1"/>
    <property type="molecule type" value="Genomic_DNA"/>
</dbReference>
<evidence type="ECO:0000256" key="1">
    <source>
        <dbReference type="ARBA" id="ARBA00022729"/>
    </source>
</evidence>
<dbReference type="STRING" id="913024.SAMN05421741_1571"/>
<dbReference type="Proteomes" id="UP000199036">
    <property type="component" value="Unassembled WGS sequence"/>
</dbReference>
<protein>
    <submittedName>
        <fullName evidence="3">Por secretion system C-terminal sorting domain-containing protein</fullName>
    </submittedName>
</protein>
<organism evidence="3 4">
    <name type="scientific">Paenimyroides ummariense</name>
    <dbReference type="NCBI Taxonomy" id="913024"/>
    <lineage>
        <taxon>Bacteria</taxon>
        <taxon>Pseudomonadati</taxon>
        <taxon>Bacteroidota</taxon>
        <taxon>Flavobacteriia</taxon>
        <taxon>Flavobacteriales</taxon>
        <taxon>Flavobacteriaceae</taxon>
        <taxon>Paenimyroides</taxon>
    </lineage>
</organism>
<evidence type="ECO:0000313" key="4">
    <source>
        <dbReference type="Proteomes" id="UP000199036"/>
    </source>
</evidence>
<dbReference type="NCBIfam" id="TIGR04183">
    <property type="entry name" value="Por_Secre_tail"/>
    <property type="match status" value="1"/>
</dbReference>
<keyword evidence="4" id="KW-1185">Reference proteome</keyword>
<dbReference type="InterPro" id="IPR026444">
    <property type="entry name" value="Secre_tail"/>
</dbReference>
<sequence>ITAGTYYIAFENSGCTSAKTQVIVTVSPRPTSPTGQTTQGFPYQARISNLVMNQPNVIWFASYNDAVRQQNPLSVNHLLQNGATYYGILTGTNNCGSLPTAVTVTLNLSNAELDLAQLKYFPNPVDSELNITYVEEVTKVEVFTITGQKVLSNNYQSNEVKVDLSRLSSGTYLVRIDTEKASQFVKVIKK</sequence>
<dbReference type="AlphaFoldDB" id="A0A1I5GYJ7"/>
<feature type="domain" description="Secretion system C-terminal sorting" evidence="2">
    <location>
        <begin position="121"/>
        <end position="188"/>
    </location>
</feature>
<dbReference type="RefSeq" id="WP_143095708.1">
    <property type="nucleotide sequence ID" value="NZ_FOVI01000057.1"/>
</dbReference>
<accession>A0A1I5GYJ7</accession>
<dbReference type="Pfam" id="PF18962">
    <property type="entry name" value="Por_Secre_tail"/>
    <property type="match status" value="1"/>
</dbReference>
<dbReference type="OrthoDB" id="1362793at2"/>
<keyword evidence="1" id="KW-0732">Signal</keyword>
<feature type="non-terminal residue" evidence="3">
    <location>
        <position position="1"/>
    </location>
</feature>
<evidence type="ECO:0000259" key="2">
    <source>
        <dbReference type="Pfam" id="PF18962"/>
    </source>
</evidence>
<gene>
    <name evidence="3" type="ORF">SAMN05421741_1571</name>
</gene>
<reference evidence="4" key="1">
    <citation type="submission" date="2016-10" db="EMBL/GenBank/DDBJ databases">
        <authorList>
            <person name="Varghese N."/>
            <person name="Submissions S."/>
        </authorList>
    </citation>
    <scope>NUCLEOTIDE SEQUENCE [LARGE SCALE GENOMIC DNA]</scope>
    <source>
        <strain evidence="4">DS-12</strain>
    </source>
</reference>
<name>A0A1I5GYJ7_9FLAO</name>
<proteinExistence type="predicted"/>
<evidence type="ECO:0000313" key="3">
    <source>
        <dbReference type="EMBL" id="SFO40950.1"/>
    </source>
</evidence>